<evidence type="ECO:0000313" key="2">
    <source>
        <dbReference type="EMBL" id="KAF2688037.1"/>
    </source>
</evidence>
<sequence>MHEIKPGGTWSEPYRVTCPYPDVVTVHCTAEDKLAGQGVALKFTKREVLAEGSILQVEYALVMDPNRGPPPGDPFHRIRYDVSLLDCGPEYNVSDFNATQTQHEERSATAPDTKRAYP</sequence>
<protein>
    <submittedName>
        <fullName evidence="2">Uncharacterized protein</fullName>
    </submittedName>
</protein>
<evidence type="ECO:0000256" key="1">
    <source>
        <dbReference type="SAM" id="MobiDB-lite"/>
    </source>
</evidence>
<reference evidence="2" key="1">
    <citation type="journal article" date="2020" name="Stud. Mycol.">
        <title>101 Dothideomycetes genomes: a test case for predicting lifestyles and emergence of pathogens.</title>
        <authorList>
            <person name="Haridas S."/>
            <person name="Albert R."/>
            <person name="Binder M."/>
            <person name="Bloem J."/>
            <person name="Labutti K."/>
            <person name="Salamov A."/>
            <person name="Andreopoulos B."/>
            <person name="Baker S."/>
            <person name="Barry K."/>
            <person name="Bills G."/>
            <person name="Bluhm B."/>
            <person name="Cannon C."/>
            <person name="Castanera R."/>
            <person name="Culley D."/>
            <person name="Daum C."/>
            <person name="Ezra D."/>
            <person name="Gonzalez J."/>
            <person name="Henrissat B."/>
            <person name="Kuo A."/>
            <person name="Liang C."/>
            <person name="Lipzen A."/>
            <person name="Lutzoni F."/>
            <person name="Magnuson J."/>
            <person name="Mondo S."/>
            <person name="Nolan M."/>
            <person name="Ohm R."/>
            <person name="Pangilinan J."/>
            <person name="Park H.-J."/>
            <person name="Ramirez L."/>
            <person name="Alfaro M."/>
            <person name="Sun H."/>
            <person name="Tritt A."/>
            <person name="Yoshinaga Y."/>
            <person name="Zwiers L.-H."/>
            <person name="Turgeon B."/>
            <person name="Goodwin S."/>
            <person name="Spatafora J."/>
            <person name="Crous P."/>
            <person name="Grigoriev I."/>
        </authorList>
    </citation>
    <scope>NUCLEOTIDE SEQUENCE</scope>
    <source>
        <strain evidence="2">CBS 122367</strain>
    </source>
</reference>
<name>A0A6G1JBU3_9PLEO</name>
<dbReference type="EMBL" id="MU005574">
    <property type="protein sequence ID" value="KAF2688037.1"/>
    <property type="molecule type" value="Genomic_DNA"/>
</dbReference>
<dbReference type="Proteomes" id="UP000799291">
    <property type="component" value="Unassembled WGS sequence"/>
</dbReference>
<dbReference type="AlphaFoldDB" id="A0A6G1JBU3"/>
<gene>
    <name evidence="2" type="ORF">K458DRAFT_467651</name>
</gene>
<keyword evidence="3" id="KW-1185">Reference proteome</keyword>
<feature type="compositionally biased region" description="Basic and acidic residues" evidence="1">
    <location>
        <begin position="102"/>
        <end position="118"/>
    </location>
</feature>
<organism evidence="2 3">
    <name type="scientific">Lentithecium fluviatile CBS 122367</name>
    <dbReference type="NCBI Taxonomy" id="1168545"/>
    <lineage>
        <taxon>Eukaryota</taxon>
        <taxon>Fungi</taxon>
        <taxon>Dikarya</taxon>
        <taxon>Ascomycota</taxon>
        <taxon>Pezizomycotina</taxon>
        <taxon>Dothideomycetes</taxon>
        <taxon>Pleosporomycetidae</taxon>
        <taxon>Pleosporales</taxon>
        <taxon>Massarineae</taxon>
        <taxon>Lentitheciaceae</taxon>
        <taxon>Lentithecium</taxon>
    </lineage>
</organism>
<feature type="region of interest" description="Disordered" evidence="1">
    <location>
        <begin position="94"/>
        <end position="118"/>
    </location>
</feature>
<proteinExistence type="predicted"/>
<accession>A0A6G1JBU3</accession>
<evidence type="ECO:0000313" key="3">
    <source>
        <dbReference type="Proteomes" id="UP000799291"/>
    </source>
</evidence>
<dbReference type="OrthoDB" id="3773432at2759"/>